<dbReference type="Pfam" id="PF25971">
    <property type="entry name" value="CzcB_N"/>
    <property type="match status" value="1"/>
</dbReference>
<dbReference type="InterPro" id="IPR058646">
    <property type="entry name" value="CzcB_N"/>
</dbReference>
<dbReference type="EMBL" id="JAGGJB010000006">
    <property type="protein sequence ID" value="MDN7125498.1"/>
    <property type="molecule type" value="Genomic_DNA"/>
</dbReference>
<dbReference type="InterPro" id="IPR058625">
    <property type="entry name" value="MdtA-like_BSH"/>
</dbReference>
<feature type="domain" description="CusB-like beta-barrel" evidence="5">
    <location>
        <begin position="255"/>
        <end position="329"/>
    </location>
</feature>
<evidence type="ECO:0000313" key="11">
    <source>
        <dbReference type="Proteomes" id="UP001169492"/>
    </source>
</evidence>
<dbReference type="Pfam" id="PF25954">
    <property type="entry name" value="Beta-barrel_RND_2"/>
    <property type="match status" value="1"/>
</dbReference>
<evidence type="ECO:0000259" key="5">
    <source>
        <dbReference type="Pfam" id="PF25954"/>
    </source>
</evidence>
<comment type="caution">
    <text evidence="8">The sequence shown here is derived from an EMBL/GenBank/DDBJ whole genome shotgun (WGS) entry which is preliminary data.</text>
</comment>
<dbReference type="EMBL" id="JAGGJC010000004">
    <property type="protein sequence ID" value="MDN7130256.1"/>
    <property type="molecule type" value="Genomic_DNA"/>
</dbReference>
<evidence type="ECO:0000259" key="4">
    <source>
        <dbReference type="Pfam" id="PF25917"/>
    </source>
</evidence>
<feature type="domain" description="CzcB-like C-terminal circularly permuted SH3-like" evidence="7">
    <location>
        <begin position="336"/>
        <end position="396"/>
    </location>
</feature>
<dbReference type="GO" id="GO:0030288">
    <property type="term" value="C:outer membrane-bounded periplasmic space"/>
    <property type="evidence" value="ECO:0007669"/>
    <property type="project" value="TreeGrafter"/>
</dbReference>
<dbReference type="GO" id="GO:0046914">
    <property type="term" value="F:transition metal ion binding"/>
    <property type="evidence" value="ECO:0007669"/>
    <property type="project" value="TreeGrafter"/>
</dbReference>
<evidence type="ECO:0000313" key="9">
    <source>
        <dbReference type="EMBL" id="MDN7130256.1"/>
    </source>
</evidence>
<sequence length="408" mass="44649">MNLIKTTAILLGLCVGLTSAQPALGQSHHEHSEAAVEGPRGGTLLGDNEFAVEITIFESGIPPEMRVYTYSEGEIVNPDEVELEVTLHRLGNRDDKLSFIPENDYLVSNEVVEEPHSYEVSVKASTESSAGEWHYESFEGRTTLSDRVIDKANILVETAMPRTLTFKERLFGVVAPVTGQIAQIRPTYNGKVTEVFVATGEQVTEGQVLAKIMNASSGASYDVVSPLTGEVTQRLVTAGEIVKEELLFEVVDLSSVWIELSAFPESIEKLRPGLPAEVFDLHHHKRVFGEITYIAPVMTGGHIARARVLVDNKNGHWRPGMHVQADVTTGEKDVALAVKVDAVQTFRDMPVVFAQYGNTFEVRMIDLGVSDGEYIEVKGGLAAETPYVFGNSYLLKADVLKDGASHDH</sequence>
<evidence type="ECO:0000256" key="1">
    <source>
        <dbReference type="ARBA" id="ARBA00009477"/>
    </source>
</evidence>
<dbReference type="PANTHER" id="PTHR30097">
    <property type="entry name" value="CATION EFFLUX SYSTEM PROTEIN CUSB"/>
    <property type="match status" value="1"/>
</dbReference>
<reference evidence="10 11" key="1">
    <citation type="submission" date="2021-03" db="EMBL/GenBank/DDBJ databases">
        <title>Pseudidiomarina terrestris, a new bacterium isolated from saline soil.</title>
        <authorList>
            <person name="Galisteo C."/>
            <person name="De La Haba R."/>
            <person name="Sanchez-Porro C."/>
            <person name="Ventosa A."/>
        </authorList>
    </citation>
    <scope>NUCLEOTIDE SEQUENCE [LARGE SCALE GENOMIC DNA]</scope>
    <source>
        <strain evidence="8 11">1APP75-32.1</strain>
        <strain evidence="10">1APR75-15</strain>
        <strain evidence="9">1ASR75-15</strain>
    </source>
</reference>
<gene>
    <name evidence="8" type="ORF">J6I90_11440</name>
    <name evidence="9" type="ORF">J6I92_10255</name>
</gene>
<keyword evidence="3" id="KW-0732">Signal</keyword>
<dbReference type="GO" id="GO:0015679">
    <property type="term" value="P:plasma membrane copper ion transport"/>
    <property type="evidence" value="ECO:0007669"/>
    <property type="project" value="TreeGrafter"/>
</dbReference>
<proteinExistence type="inferred from homology"/>
<dbReference type="PANTHER" id="PTHR30097:SF4">
    <property type="entry name" value="SLR6042 PROTEIN"/>
    <property type="match status" value="1"/>
</dbReference>
<protein>
    <submittedName>
        <fullName evidence="8">Efflux RND transporter periplasmic adaptor subunit</fullName>
    </submittedName>
</protein>
<organism evidence="8 11">
    <name type="scientific">Pseudidiomarina terrestris</name>
    <dbReference type="NCBI Taxonomy" id="2820060"/>
    <lineage>
        <taxon>Bacteria</taxon>
        <taxon>Pseudomonadati</taxon>
        <taxon>Pseudomonadota</taxon>
        <taxon>Gammaproteobacteria</taxon>
        <taxon>Alteromonadales</taxon>
        <taxon>Idiomarinaceae</taxon>
        <taxon>Pseudidiomarina</taxon>
    </lineage>
</organism>
<evidence type="ECO:0000256" key="2">
    <source>
        <dbReference type="ARBA" id="ARBA00022448"/>
    </source>
</evidence>
<feature type="chain" id="PRO_5043812693" evidence="3">
    <location>
        <begin position="21"/>
        <end position="408"/>
    </location>
</feature>
<feature type="domain" description="CzcB N-terminal" evidence="6">
    <location>
        <begin position="42"/>
        <end position="130"/>
    </location>
</feature>
<dbReference type="Gene3D" id="2.40.50.100">
    <property type="match status" value="1"/>
</dbReference>
<evidence type="ECO:0000259" key="6">
    <source>
        <dbReference type="Pfam" id="PF25971"/>
    </source>
</evidence>
<keyword evidence="2" id="KW-0813">Transport</keyword>
<dbReference type="AlphaFoldDB" id="A0AAW7R2G1"/>
<dbReference type="InterPro" id="IPR058649">
    <property type="entry name" value="CzcB_C"/>
</dbReference>
<accession>A0AAW7R2G1</accession>
<dbReference type="Gene3D" id="2.40.30.170">
    <property type="match status" value="1"/>
</dbReference>
<dbReference type="Pfam" id="PF25917">
    <property type="entry name" value="BSH_RND"/>
    <property type="match status" value="1"/>
</dbReference>
<dbReference type="GO" id="GO:0060003">
    <property type="term" value="P:copper ion export"/>
    <property type="evidence" value="ECO:0007669"/>
    <property type="project" value="TreeGrafter"/>
</dbReference>
<evidence type="ECO:0000313" key="8">
    <source>
        <dbReference type="EMBL" id="MDN7125498.1"/>
    </source>
</evidence>
<dbReference type="InterPro" id="IPR058792">
    <property type="entry name" value="Beta-barrel_RND_2"/>
</dbReference>
<dbReference type="RefSeq" id="WP_301775023.1">
    <property type="nucleotide sequence ID" value="NZ_JAGGJB010000006.1"/>
</dbReference>
<keyword evidence="10" id="KW-1185">Reference proteome</keyword>
<evidence type="ECO:0000313" key="10">
    <source>
        <dbReference type="Proteomes" id="UP001169491"/>
    </source>
</evidence>
<dbReference type="Gene3D" id="2.40.420.20">
    <property type="match status" value="1"/>
</dbReference>
<dbReference type="Proteomes" id="UP001169492">
    <property type="component" value="Unassembled WGS sequence"/>
</dbReference>
<comment type="similarity">
    <text evidence="1">Belongs to the membrane fusion protein (MFP) (TC 8.A.1) family.</text>
</comment>
<dbReference type="SUPFAM" id="SSF111369">
    <property type="entry name" value="HlyD-like secretion proteins"/>
    <property type="match status" value="1"/>
</dbReference>
<dbReference type="InterPro" id="IPR051909">
    <property type="entry name" value="MFP_Cation_Efflux"/>
</dbReference>
<feature type="signal peptide" evidence="3">
    <location>
        <begin position="1"/>
        <end position="20"/>
    </location>
</feature>
<dbReference type="Proteomes" id="UP001169491">
    <property type="component" value="Unassembled WGS sequence"/>
</dbReference>
<name>A0AAW7R2G1_9GAMM</name>
<feature type="domain" description="Multidrug resistance protein MdtA-like barrel-sandwich hybrid" evidence="4">
    <location>
        <begin position="181"/>
        <end position="243"/>
    </location>
</feature>
<dbReference type="Pfam" id="PF25975">
    <property type="entry name" value="CzcB_C"/>
    <property type="match status" value="1"/>
</dbReference>
<evidence type="ECO:0000259" key="7">
    <source>
        <dbReference type="Pfam" id="PF25975"/>
    </source>
</evidence>
<evidence type="ECO:0000256" key="3">
    <source>
        <dbReference type="SAM" id="SignalP"/>
    </source>
</evidence>